<evidence type="ECO:0000256" key="2">
    <source>
        <dbReference type="SAM" id="Phobius"/>
    </source>
</evidence>
<keyword evidence="2" id="KW-0812">Transmembrane</keyword>
<dbReference type="GeneID" id="93467970"/>
<comment type="caution">
    <text evidence="3">The sequence shown here is derived from an EMBL/GenBank/DDBJ whole genome shotgun (WGS) entry which is preliminary data.</text>
</comment>
<keyword evidence="2" id="KW-0472">Membrane</keyword>
<accession>A0AAW4JK46</accession>
<evidence type="ECO:0000313" key="3">
    <source>
        <dbReference type="EMBL" id="MBO4142187.1"/>
    </source>
</evidence>
<dbReference type="Proteomes" id="UP000669887">
    <property type="component" value="Unassembled WGS sequence"/>
</dbReference>
<feature type="transmembrane region" description="Helical" evidence="2">
    <location>
        <begin position="39"/>
        <end position="60"/>
    </location>
</feature>
<evidence type="ECO:0000313" key="4">
    <source>
        <dbReference type="Proteomes" id="UP000669887"/>
    </source>
</evidence>
<dbReference type="AlphaFoldDB" id="A0AAW4JK46"/>
<dbReference type="RefSeq" id="WP_091413581.1">
    <property type="nucleotide sequence ID" value="NZ_FMCQ01000001.1"/>
</dbReference>
<feature type="transmembrane region" description="Helical" evidence="2">
    <location>
        <begin position="12"/>
        <end position="33"/>
    </location>
</feature>
<protein>
    <recommendedName>
        <fullName evidence="5">PH domain-containing protein</fullName>
    </recommendedName>
</protein>
<name>A0AAW4JK46_9ACTN</name>
<dbReference type="EMBL" id="JAGFVQ010000037">
    <property type="protein sequence ID" value="MBO4142187.1"/>
    <property type="molecule type" value="Genomic_DNA"/>
</dbReference>
<gene>
    <name evidence="3" type="ORF">J5U46_18730</name>
</gene>
<evidence type="ECO:0000256" key="1">
    <source>
        <dbReference type="SAM" id="MobiDB-lite"/>
    </source>
</evidence>
<feature type="compositionally biased region" description="Basic and acidic residues" evidence="1">
    <location>
        <begin position="179"/>
        <end position="191"/>
    </location>
</feature>
<reference evidence="3" key="1">
    <citation type="submission" date="2021-03" db="EMBL/GenBank/DDBJ databases">
        <title>X isolated from Micromonospora tulbaghiae.</title>
        <authorList>
            <person name="Stennett H.L."/>
        </authorList>
    </citation>
    <scope>NUCLEOTIDE SEQUENCE</scope>
    <source>
        <strain evidence="3">28M1-20</strain>
    </source>
</reference>
<keyword evidence="2" id="KW-1133">Transmembrane helix</keyword>
<feature type="region of interest" description="Disordered" evidence="1">
    <location>
        <begin position="162"/>
        <end position="203"/>
    </location>
</feature>
<evidence type="ECO:0008006" key="5">
    <source>
        <dbReference type="Google" id="ProtNLM"/>
    </source>
</evidence>
<proteinExistence type="predicted"/>
<sequence>MMVWRRPYSLDLTTVGAIFAVVGTGGHLVFYTVAGLRGWLPGPMAAFVGAWTAAGLAVAVRRAMLGVWVSHIGVRSRSLFHTTTVSWASVVEIHNGTGSMVGLDMGRVAIVIERIDGDPVQTPIQRGDFIRPFNFRPELTRLVTWPEHYDEILATLRECHRNARPSEQRPPASPAPDPVRADRPGPPEQVRRPAPSAAQRRDIHALTRQYERGALTGAEYAAALARLRGDE</sequence>
<organism evidence="3 4">
    <name type="scientific">Micromonospora tulbaghiae</name>
    <dbReference type="NCBI Taxonomy" id="479978"/>
    <lineage>
        <taxon>Bacteria</taxon>
        <taxon>Bacillati</taxon>
        <taxon>Actinomycetota</taxon>
        <taxon>Actinomycetes</taxon>
        <taxon>Micromonosporales</taxon>
        <taxon>Micromonosporaceae</taxon>
        <taxon>Micromonospora</taxon>
    </lineage>
</organism>